<dbReference type="Proteomes" id="UP000799767">
    <property type="component" value="Unassembled WGS sequence"/>
</dbReference>
<reference evidence="2" key="1">
    <citation type="journal article" date="2020" name="Stud. Mycol.">
        <title>101 Dothideomycetes genomes: a test case for predicting lifestyles and emergence of pathogens.</title>
        <authorList>
            <person name="Haridas S."/>
            <person name="Albert R."/>
            <person name="Binder M."/>
            <person name="Bloem J."/>
            <person name="Labutti K."/>
            <person name="Salamov A."/>
            <person name="Andreopoulos B."/>
            <person name="Baker S."/>
            <person name="Barry K."/>
            <person name="Bills G."/>
            <person name="Bluhm B."/>
            <person name="Cannon C."/>
            <person name="Castanera R."/>
            <person name="Culley D."/>
            <person name="Daum C."/>
            <person name="Ezra D."/>
            <person name="Gonzalez J."/>
            <person name="Henrissat B."/>
            <person name="Kuo A."/>
            <person name="Liang C."/>
            <person name="Lipzen A."/>
            <person name="Lutzoni F."/>
            <person name="Magnuson J."/>
            <person name="Mondo S."/>
            <person name="Nolan M."/>
            <person name="Ohm R."/>
            <person name="Pangilinan J."/>
            <person name="Park H.-J."/>
            <person name="Ramirez L."/>
            <person name="Alfaro M."/>
            <person name="Sun H."/>
            <person name="Tritt A."/>
            <person name="Yoshinaga Y."/>
            <person name="Zwiers L.-H."/>
            <person name="Turgeon B."/>
            <person name="Goodwin S."/>
            <person name="Spatafora J."/>
            <person name="Crous P."/>
            <person name="Grigoriev I."/>
        </authorList>
    </citation>
    <scope>NUCLEOTIDE SEQUENCE</scope>
    <source>
        <strain evidence="2">CBS 113389</strain>
    </source>
</reference>
<evidence type="ECO:0000313" key="3">
    <source>
        <dbReference type="Proteomes" id="UP000799767"/>
    </source>
</evidence>
<proteinExistence type="predicted"/>
<keyword evidence="1" id="KW-0732">Signal</keyword>
<organism evidence="2 3">
    <name type="scientific">Neohortaea acidophila</name>
    <dbReference type="NCBI Taxonomy" id="245834"/>
    <lineage>
        <taxon>Eukaryota</taxon>
        <taxon>Fungi</taxon>
        <taxon>Dikarya</taxon>
        <taxon>Ascomycota</taxon>
        <taxon>Pezizomycotina</taxon>
        <taxon>Dothideomycetes</taxon>
        <taxon>Dothideomycetidae</taxon>
        <taxon>Mycosphaerellales</taxon>
        <taxon>Teratosphaeriaceae</taxon>
        <taxon>Neohortaea</taxon>
    </lineage>
</organism>
<accession>A0A6A6PHM7</accession>
<gene>
    <name evidence="2" type="ORF">BDY17DRAFT_52393</name>
</gene>
<dbReference type="GeneID" id="54479470"/>
<feature type="signal peptide" evidence="1">
    <location>
        <begin position="1"/>
        <end position="20"/>
    </location>
</feature>
<evidence type="ECO:0000256" key="1">
    <source>
        <dbReference type="SAM" id="SignalP"/>
    </source>
</evidence>
<protein>
    <recommendedName>
        <fullName evidence="4">Secreted protein</fullName>
    </recommendedName>
</protein>
<feature type="chain" id="PRO_5025577892" description="Secreted protein" evidence="1">
    <location>
        <begin position="21"/>
        <end position="107"/>
    </location>
</feature>
<dbReference type="EMBL" id="MU001642">
    <property type="protein sequence ID" value="KAF2479224.1"/>
    <property type="molecule type" value="Genomic_DNA"/>
</dbReference>
<evidence type="ECO:0000313" key="2">
    <source>
        <dbReference type="EMBL" id="KAF2479224.1"/>
    </source>
</evidence>
<sequence>MPSAVHLIVFTALLFRVVDHRMYQGSLVTAATFPANRTTISHMRNYRCLVTFTSALQRLPHAACRKAGAVEPLLIAGEGDVSHSSDSLSVGTIFRTTRVTGRTQGDA</sequence>
<evidence type="ECO:0008006" key="4">
    <source>
        <dbReference type="Google" id="ProtNLM"/>
    </source>
</evidence>
<name>A0A6A6PHM7_9PEZI</name>
<keyword evidence="3" id="KW-1185">Reference proteome</keyword>
<dbReference type="RefSeq" id="XP_033585794.1">
    <property type="nucleotide sequence ID" value="XM_033738468.1"/>
</dbReference>
<dbReference type="AlphaFoldDB" id="A0A6A6PHM7"/>